<accession>A0A4R2RIT5</accession>
<protein>
    <submittedName>
        <fullName evidence="1">Uncharacterized protein</fullName>
    </submittedName>
</protein>
<name>A0A4R2RIT5_9BACL</name>
<organism evidence="1 2">
    <name type="scientific">Baia soyae</name>
    <dbReference type="NCBI Taxonomy" id="1544746"/>
    <lineage>
        <taxon>Bacteria</taxon>
        <taxon>Bacillati</taxon>
        <taxon>Bacillota</taxon>
        <taxon>Bacilli</taxon>
        <taxon>Bacillales</taxon>
        <taxon>Thermoactinomycetaceae</taxon>
        <taxon>Baia</taxon>
    </lineage>
</organism>
<dbReference type="Proteomes" id="UP000294746">
    <property type="component" value="Unassembled WGS sequence"/>
</dbReference>
<sequence length="172" mass="20863">MKKIRTRNQDFNLAHENVFPLLNRTIEKKRWPMVYEQKSNYQASSTESLGIKAYQHSLSKRRLLKFWAQQRKEVRIAPFLPEIIQEIVYKNVYDDMKQMLANCYYEDFQLPLMKITLQSWLLHQKNISMELDRNGDILYWEEIIQFLHTCSKRQLLQDLQQQGNRPSSKYFI</sequence>
<proteinExistence type="predicted"/>
<reference evidence="1 2" key="1">
    <citation type="submission" date="2019-03" db="EMBL/GenBank/DDBJ databases">
        <title>Genomic Encyclopedia of Type Strains, Phase IV (KMG-IV): sequencing the most valuable type-strain genomes for metagenomic binning, comparative biology and taxonomic classification.</title>
        <authorList>
            <person name="Goeker M."/>
        </authorList>
    </citation>
    <scope>NUCLEOTIDE SEQUENCE [LARGE SCALE GENOMIC DNA]</scope>
    <source>
        <strain evidence="1 2">DSM 46831</strain>
    </source>
</reference>
<comment type="caution">
    <text evidence="1">The sequence shown here is derived from an EMBL/GenBank/DDBJ whole genome shotgun (WGS) entry which is preliminary data.</text>
</comment>
<dbReference type="AlphaFoldDB" id="A0A4R2RIT5"/>
<dbReference type="RefSeq" id="WP_131849832.1">
    <property type="nucleotide sequence ID" value="NZ_SLXV01000052.1"/>
</dbReference>
<evidence type="ECO:0000313" key="1">
    <source>
        <dbReference type="EMBL" id="TCP62638.1"/>
    </source>
</evidence>
<keyword evidence="2" id="KW-1185">Reference proteome</keyword>
<gene>
    <name evidence="1" type="ORF">EDD57_1525</name>
</gene>
<dbReference type="OrthoDB" id="2990117at2"/>
<evidence type="ECO:0000313" key="2">
    <source>
        <dbReference type="Proteomes" id="UP000294746"/>
    </source>
</evidence>
<dbReference type="EMBL" id="SLXV01000052">
    <property type="protein sequence ID" value="TCP62638.1"/>
    <property type="molecule type" value="Genomic_DNA"/>
</dbReference>